<dbReference type="PANTHER" id="PTHR43066:SF26">
    <property type="entry name" value="RHOMBOID PROTEASE GLPG"/>
    <property type="match status" value="1"/>
</dbReference>
<keyword evidence="4 7" id="KW-0812">Transmembrane</keyword>
<dbReference type="EMBL" id="JAAQTL010000001">
    <property type="protein sequence ID" value="NID14884.1"/>
    <property type="molecule type" value="Genomic_DNA"/>
</dbReference>
<feature type="domain" description="Peptidase S54 rhomboid" evidence="8">
    <location>
        <begin position="38"/>
        <end position="184"/>
    </location>
</feature>
<sequence>MITLLIILATCVVSIVAFRNHRLMDDLILWPPALSRSREYYRLVTYGLVHADGGHLFFNMISLYFAGRIMEQFFTMEMGPLGFLTFYIGALVFSILPSYLANRRNAGYRSLGASGAVSAILFAFILLAPWAKIYLIVVPMPAILYGVLFVVYSVYMDKRGGDNVNHSAHLWGALYGVLFTIALRPGVLLNFIASLSQPRLF</sequence>
<protein>
    <submittedName>
        <fullName evidence="9">Rhomboid family intramembrane serine protease</fullName>
    </submittedName>
</protein>
<evidence type="ECO:0000259" key="8">
    <source>
        <dbReference type="Pfam" id="PF01694"/>
    </source>
</evidence>
<feature type="transmembrane region" description="Helical" evidence="7">
    <location>
        <begin position="168"/>
        <end position="193"/>
    </location>
</feature>
<comment type="subcellular location">
    <subcellularLocation>
        <location evidence="1">Membrane</location>
        <topology evidence="1">Multi-pass membrane protein</topology>
    </subcellularLocation>
</comment>
<keyword evidence="10" id="KW-1185">Reference proteome</keyword>
<keyword evidence="2" id="KW-1003">Cell membrane</keyword>
<evidence type="ECO:0000256" key="4">
    <source>
        <dbReference type="ARBA" id="ARBA00022692"/>
    </source>
</evidence>
<dbReference type="SUPFAM" id="SSF144091">
    <property type="entry name" value="Rhomboid-like"/>
    <property type="match status" value="1"/>
</dbReference>
<feature type="transmembrane region" description="Helical" evidence="7">
    <location>
        <begin position="106"/>
        <end position="127"/>
    </location>
</feature>
<evidence type="ECO:0000256" key="3">
    <source>
        <dbReference type="ARBA" id="ARBA00022519"/>
    </source>
</evidence>
<dbReference type="PANTHER" id="PTHR43066">
    <property type="entry name" value="RHOMBOID-RELATED PROTEIN"/>
    <property type="match status" value="1"/>
</dbReference>
<evidence type="ECO:0000313" key="10">
    <source>
        <dbReference type="Proteomes" id="UP000518878"/>
    </source>
</evidence>
<accession>A0A7X5TPN2</accession>
<evidence type="ECO:0000256" key="6">
    <source>
        <dbReference type="ARBA" id="ARBA00023136"/>
    </source>
</evidence>
<dbReference type="GO" id="GO:0006508">
    <property type="term" value="P:proteolysis"/>
    <property type="evidence" value="ECO:0007669"/>
    <property type="project" value="UniProtKB-KW"/>
</dbReference>
<evidence type="ECO:0000256" key="5">
    <source>
        <dbReference type="ARBA" id="ARBA00022989"/>
    </source>
</evidence>
<feature type="transmembrane region" description="Helical" evidence="7">
    <location>
        <begin position="78"/>
        <end position="100"/>
    </location>
</feature>
<dbReference type="GO" id="GO:0004252">
    <property type="term" value="F:serine-type endopeptidase activity"/>
    <property type="evidence" value="ECO:0007669"/>
    <property type="project" value="InterPro"/>
</dbReference>
<dbReference type="RefSeq" id="WP_166698669.1">
    <property type="nucleotide sequence ID" value="NZ_JAAQTL010000001.1"/>
</dbReference>
<organism evidence="9 10">
    <name type="scientific">Luteibacter yeojuensis</name>
    <dbReference type="NCBI Taxonomy" id="345309"/>
    <lineage>
        <taxon>Bacteria</taxon>
        <taxon>Pseudomonadati</taxon>
        <taxon>Pseudomonadota</taxon>
        <taxon>Gammaproteobacteria</taxon>
        <taxon>Lysobacterales</taxon>
        <taxon>Rhodanobacteraceae</taxon>
        <taxon>Luteibacter</taxon>
    </lineage>
</organism>
<proteinExistence type="predicted"/>
<dbReference type="GO" id="GO:0016020">
    <property type="term" value="C:membrane"/>
    <property type="evidence" value="ECO:0007669"/>
    <property type="project" value="UniProtKB-SubCell"/>
</dbReference>
<evidence type="ECO:0000256" key="7">
    <source>
        <dbReference type="SAM" id="Phobius"/>
    </source>
</evidence>
<dbReference type="InterPro" id="IPR022764">
    <property type="entry name" value="Peptidase_S54_rhomboid_dom"/>
</dbReference>
<evidence type="ECO:0000313" key="9">
    <source>
        <dbReference type="EMBL" id="NID14884.1"/>
    </source>
</evidence>
<keyword evidence="9" id="KW-0378">Hydrolase</keyword>
<dbReference type="InterPro" id="IPR035952">
    <property type="entry name" value="Rhomboid-like_sf"/>
</dbReference>
<dbReference type="Pfam" id="PF01694">
    <property type="entry name" value="Rhomboid"/>
    <property type="match status" value="1"/>
</dbReference>
<keyword evidence="6 7" id="KW-0472">Membrane</keyword>
<feature type="transmembrane region" description="Helical" evidence="7">
    <location>
        <begin position="134"/>
        <end position="156"/>
    </location>
</feature>
<feature type="transmembrane region" description="Helical" evidence="7">
    <location>
        <begin position="43"/>
        <end position="66"/>
    </location>
</feature>
<dbReference type="AlphaFoldDB" id="A0A7X5TPN2"/>
<keyword evidence="5 7" id="KW-1133">Transmembrane helix</keyword>
<evidence type="ECO:0000256" key="2">
    <source>
        <dbReference type="ARBA" id="ARBA00022475"/>
    </source>
</evidence>
<comment type="caution">
    <text evidence="9">The sequence shown here is derived from an EMBL/GenBank/DDBJ whole genome shotgun (WGS) entry which is preliminary data.</text>
</comment>
<gene>
    <name evidence="9" type="ORF">HBF32_05310</name>
</gene>
<evidence type="ECO:0000256" key="1">
    <source>
        <dbReference type="ARBA" id="ARBA00004141"/>
    </source>
</evidence>
<keyword evidence="9" id="KW-0645">Protease</keyword>
<dbReference type="Gene3D" id="1.20.1540.10">
    <property type="entry name" value="Rhomboid-like"/>
    <property type="match status" value="1"/>
</dbReference>
<reference evidence="9 10" key="1">
    <citation type="journal article" date="2006" name="Int. J. Syst. Evol. Microbiol.">
        <title>Dyella yeojuensis sp. nov., isolated from greenhouse soil in Korea.</title>
        <authorList>
            <person name="Kim B.Y."/>
            <person name="Weon H.Y."/>
            <person name="Lee K.H."/>
            <person name="Seok S.J."/>
            <person name="Kwon S.W."/>
            <person name="Go S.J."/>
            <person name="Stackebrandt E."/>
        </authorList>
    </citation>
    <scope>NUCLEOTIDE SEQUENCE [LARGE SCALE GENOMIC DNA]</scope>
    <source>
        <strain evidence="9 10">DSM 17673</strain>
    </source>
</reference>
<name>A0A7X5TPN2_9GAMM</name>
<keyword evidence="3" id="KW-0997">Cell inner membrane</keyword>
<dbReference type="Proteomes" id="UP000518878">
    <property type="component" value="Unassembled WGS sequence"/>
</dbReference>